<dbReference type="NCBIfam" id="NF005846">
    <property type="entry name" value="PRK07764.1-6"/>
    <property type="match status" value="1"/>
</dbReference>
<dbReference type="InterPro" id="IPR003593">
    <property type="entry name" value="AAA+_ATPase"/>
</dbReference>
<dbReference type="CDD" id="cd18137">
    <property type="entry name" value="HLD_clamp_pol_III_gamma_tau"/>
    <property type="match status" value="1"/>
</dbReference>
<dbReference type="PANTHER" id="PTHR11669:SF0">
    <property type="entry name" value="PROTEIN STICHEL-LIKE 2"/>
    <property type="match status" value="1"/>
</dbReference>
<dbReference type="InterPro" id="IPR050238">
    <property type="entry name" value="DNA_Rep/Repair_Clamp_Loader"/>
</dbReference>
<dbReference type="EMBL" id="CP059404">
    <property type="protein sequence ID" value="QNE88743.1"/>
    <property type="molecule type" value="Genomic_DNA"/>
</dbReference>
<keyword evidence="5" id="KW-0479">Metal-binding</keyword>
<protein>
    <recommendedName>
        <fullName evidence="11">DNA polymerase III subunit gamma/tau</fullName>
        <ecNumber evidence="11">2.7.7.7</ecNumber>
    </recommendedName>
</protein>
<evidence type="ECO:0000256" key="6">
    <source>
        <dbReference type="ARBA" id="ARBA00022741"/>
    </source>
</evidence>
<evidence type="ECO:0000256" key="1">
    <source>
        <dbReference type="ARBA" id="ARBA00006360"/>
    </source>
</evidence>
<dbReference type="FunFam" id="3.40.50.300:FF:000014">
    <property type="entry name" value="DNA polymerase III subunit gamma/tau"/>
    <property type="match status" value="1"/>
</dbReference>
<dbReference type="KEGG" id="cik:H0194_06480"/>
<dbReference type="InterPro" id="IPR022754">
    <property type="entry name" value="DNA_pol_III_gamma-3"/>
</dbReference>
<comment type="catalytic activity">
    <reaction evidence="10 11">
        <text>DNA(n) + a 2'-deoxyribonucleoside 5'-triphosphate = DNA(n+1) + diphosphate</text>
        <dbReference type="Rhea" id="RHEA:22508"/>
        <dbReference type="Rhea" id="RHEA-COMP:17339"/>
        <dbReference type="Rhea" id="RHEA-COMP:17340"/>
        <dbReference type="ChEBI" id="CHEBI:33019"/>
        <dbReference type="ChEBI" id="CHEBI:61560"/>
        <dbReference type="ChEBI" id="CHEBI:173112"/>
        <dbReference type="EC" id="2.7.7.7"/>
    </reaction>
</comment>
<evidence type="ECO:0000313" key="15">
    <source>
        <dbReference type="Proteomes" id="UP000515743"/>
    </source>
</evidence>
<dbReference type="SUPFAM" id="SSF48019">
    <property type="entry name" value="post-AAA+ oligomerization domain-like"/>
    <property type="match status" value="1"/>
</dbReference>
<dbReference type="Pfam" id="PF12169">
    <property type="entry name" value="DNA_pol3_gamma3"/>
    <property type="match status" value="1"/>
</dbReference>
<comment type="subunit">
    <text evidence="11">DNA polymerase III contains a core (composed of alpha, epsilon and theta chains) that associates with a tau subunit. This core dimerizes to form the POLIII' complex. PolIII' associates with the gamma complex (composed of gamma, delta, delta', psi and chi chains) and with the beta chain to form the complete DNA polymerase III complex.</text>
</comment>
<feature type="compositionally biased region" description="Low complexity" evidence="12">
    <location>
        <begin position="567"/>
        <end position="581"/>
    </location>
</feature>
<evidence type="ECO:0000256" key="2">
    <source>
        <dbReference type="ARBA" id="ARBA00022679"/>
    </source>
</evidence>
<evidence type="ECO:0000256" key="11">
    <source>
        <dbReference type="RuleBase" id="RU364063"/>
    </source>
</evidence>
<dbReference type="GO" id="GO:0006261">
    <property type="term" value="P:DNA-templated DNA replication"/>
    <property type="evidence" value="ECO:0007669"/>
    <property type="project" value="TreeGrafter"/>
</dbReference>
<feature type="compositionally biased region" description="Low complexity" evidence="12">
    <location>
        <begin position="374"/>
        <end position="405"/>
    </location>
</feature>
<dbReference type="SUPFAM" id="SSF52540">
    <property type="entry name" value="P-loop containing nucleoside triphosphate hydrolases"/>
    <property type="match status" value="1"/>
</dbReference>
<proteinExistence type="inferred from homology"/>
<dbReference type="Gene3D" id="1.20.272.10">
    <property type="match status" value="1"/>
</dbReference>
<dbReference type="GO" id="GO:0046872">
    <property type="term" value="F:metal ion binding"/>
    <property type="evidence" value="ECO:0007669"/>
    <property type="project" value="UniProtKB-KW"/>
</dbReference>
<gene>
    <name evidence="11" type="primary">dnaX</name>
    <name evidence="14" type="ORF">H0194_06480</name>
</gene>
<evidence type="ECO:0000256" key="8">
    <source>
        <dbReference type="ARBA" id="ARBA00022840"/>
    </source>
</evidence>
<dbReference type="RefSeq" id="WP_185175133.1">
    <property type="nucleotide sequence ID" value="NZ_CP059404.1"/>
</dbReference>
<dbReference type="GO" id="GO:0003677">
    <property type="term" value="F:DNA binding"/>
    <property type="evidence" value="ECO:0007669"/>
    <property type="project" value="InterPro"/>
</dbReference>
<evidence type="ECO:0000256" key="9">
    <source>
        <dbReference type="ARBA" id="ARBA00022932"/>
    </source>
</evidence>
<dbReference type="Gene3D" id="3.40.50.300">
    <property type="entry name" value="P-loop containing nucleotide triphosphate hydrolases"/>
    <property type="match status" value="1"/>
</dbReference>
<keyword evidence="3 11" id="KW-0548">Nucleotidyltransferase</keyword>
<evidence type="ECO:0000259" key="13">
    <source>
        <dbReference type="SMART" id="SM00382"/>
    </source>
</evidence>
<dbReference type="NCBIfam" id="TIGR02397">
    <property type="entry name" value="dnaX_nterm"/>
    <property type="match status" value="1"/>
</dbReference>
<comment type="similarity">
    <text evidence="1 11">Belongs to the DnaX/STICHEL family.</text>
</comment>
<dbReference type="InterPro" id="IPR008921">
    <property type="entry name" value="DNA_pol3_clamp-load_cplx_C"/>
</dbReference>
<keyword evidence="4 11" id="KW-0235">DNA replication</keyword>
<feature type="compositionally biased region" description="Low complexity" evidence="12">
    <location>
        <begin position="615"/>
        <end position="654"/>
    </location>
</feature>
<dbReference type="EC" id="2.7.7.7" evidence="11"/>
<evidence type="ECO:0000256" key="10">
    <source>
        <dbReference type="ARBA" id="ARBA00049244"/>
    </source>
</evidence>
<dbReference type="Gene3D" id="1.10.8.60">
    <property type="match status" value="1"/>
</dbReference>
<feature type="domain" description="AAA+ ATPase" evidence="13">
    <location>
        <begin position="34"/>
        <end position="177"/>
    </location>
</feature>
<evidence type="ECO:0000256" key="12">
    <source>
        <dbReference type="SAM" id="MobiDB-lite"/>
    </source>
</evidence>
<dbReference type="PANTHER" id="PTHR11669">
    <property type="entry name" value="REPLICATION FACTOR C / DNA POLYMERASE III GAMMA-TAU SUBUNIT"/>
    <property type="match status" value="1"/>
</dbReference>
<reference evidence="14 15" key="1">
    <citation type="submission" date="2020-07" db="EMBL/GenBank/DDBJ databases">
        <title>Complete genome and description of Corynebacterium incognita strain Marseille-Q3630 sp. nov.</title>
        <authorList>
            <person name="Boxberger M."/>
        </authorList>
    </citation>
    <scope>NUCLEOTIDE SEQUENCE [LARGE SCALE GENOMIC DNA]</scope>
    <source>
        <strain evidence="14 15">Marseille-Q3630</strain>
    </source>
</reference>
<feature type="compositionally biased region" description="Low complexity" evidence="12">
    <location>
        <begin position="675"/>
        <end position="697"/>
    </location>
</feature>
<dbReference type="InterPro" id="IPR027417">
    <property type="entry name" value="P-loop_NTPase"/>
</dbReference>
<dbReference type="InterPro" id="IPR045085">
    <property type="entry name" value="HLD_clamp_pol_III_gamma_tau"/>
</dbReference>
<feature type="region of interest" description="Disordered" evidence="12">
    <location>
        <begin position="543"/>
        <end position="726"/>
    </location>
</feature>
<dbReference type="Pfam" id="PF13177">
    <property type="entry name" value="DNA_pol3_delta2"/>
    <property type="match status" value="1"/>
</dbReference>
<feature type="compositionally biased region" description="Basic and acidic residues" evidence="12">
    <location>
        <begin position="409"/>
        <end position="454"/>
    </location>
</feature>
<evidence type="ECO:0000256" key="7">
    <source>
        <dbReference type="ARBA" id="ARBA00022833"/>
    </source>
</evidence>
<dbReference type="GO" id="GO:0003887">
    <property type="term" value="F:DNA-directed DNA polymerase activity"/>
    <property type="evidence" value="ECO:0007669"/>
    <property type="project" value="UniProtKB-KW"/>
</dbReference>
<sequence>MALYRKYRPASFAELVGQEQVTTPLSAALDAGRINHAYLFSGPRGCGKTSSARIMARSLNCVEGPTSTPCGKCPSCVSLAPGGPGNLDVTELDAASHNGVDDMRELRDRAYYAPAESRYRVFIIDEAHMISSSGANALLKIVEEPPEHLIFIFATTEPDKIIGTIRSRTHHYPFRLLTPPAMKGLLERTVAAEGVQVEDSVYPLVIQAGGGSPRDTLSILDQMLAGAGEQGLTYELARPLLGVTDLTLLDDTVAALAAGDKPELFRIVDRVIEAGHEPKRFAADLLDRMRDLMVLQAVPSAFSDGLVDAPTNRAEVLAAQAQQFSGPQLTQYASVVSAEIPNLRGATSPRLLLEVLCARLLVSAPPAPGPVGATNAAAVPGAPGQTQATQQAPQGGVSGAAAAAAKIAEMQERRRAQAKPEAKAEPEPQRQPAPEREPERETERQLESEPERTSEPQGASESAGDLVETLRKDWAQVRADIGAKNKVAAIMLAEARVLGIKDGTLYLGHNTGALAERLNAPGHNDTIRKVLEERFSTSLPVQVTVGTDPQAMGFSPKKAPQTWNPGQQAPQAAPAAPQAAPRETADDEQEPESPGTDDGWGAPRKIAGTEERAPETAPAPVVPERPASASASGGARAAAERAMALARQRQAEQATHSFSDGVPLPPEPDEPDMPDVPVDEPAAAPVAAPVVEGTPVARASESTANWNEEEEMMADAAQEPGERDRRNSMEVAMELLTQELGARRL</sequence>
<keyword evidence="8 11" id="KW-0067">ATP-binding</keyword>
<keyword evidence="2 11" id="KW-0808">Transferase</keyword>
<evidence type="ECO:0000313" key="14">
    <source>
        <dbReference type="EMBL" id="QNE88743.1"/>
    </source>
</evidence>
<dbReference type="SMART" id="SM00382">
    <property type="entry name" value="AAA"/>
    <property type="match status" value="1"/>
</dbReference>
<dbReference type="GO" id="GO:0005524">
    <property type="term" value="F:ATP binding"/>
    <property type="evidence" value="ECO:0007669"/>
    <property type="project" value="UniProtKB-KW"/>
</dbReference>
<dbReference type="GO" id="GO:0009360">
    <property type="term" value="C:DNA polymerase III complex"/>
    <property type="evidence" value="ECO:0007669"/>
    <property type="project" value="InterPro"/>
</dbReference>
<organism evidence="14 15">
    <name type="scientific">Corynebacterium incognita</name>
    <dbReference type="NCBI Taxonomy" id="2754725"/>
    <lineage>
        <taxon>Bacteria</taxon>
        <taxon>Bacillati</taxon>
        <taxon>Actinomycetota</taxon>
        <taxon>Actinomycetes</taxon>
        <taxon>Mycobacteriales</taxon>
        <taxon>Corynebacteriaceae</taxon>
        <taxon>Corynebacterium</taxon>
    </lineage>
</organism>
<dbReference type="Proteomes" id="UP000515743">
    <property type="component" value="Chromosome"/>
</dbReference>
<feature type="region of interest" description="Disordered" evidence="12">
    <location>
        <begin position="374"/>
        <end position="465"/>
    </location>
</feature>
<accession>A0A7G7CMC7</accession>
<keyword evidence="15" id="KW-1185">Reference proteome</keyword>
<evidence type="ECO:0000256" key="5">
    <source>
        <dbReference type="ARBA" id="ARBA00022723"/>
    </source>
</evidence>
<keyword evidence="9 11" id="KW-0239">DNA-directed DNA polymerase</keyword>
<dbReference type="InterPro" id="IPR012763">
    <property type="entry name" value="DNA_pol_III_sug/sutau_N"/>
</dbReference>
<keyword evidence="7" id="KW-0862">Zinc</keyword>
<comment type="function">
    <text evidence="11">DNA polymerase III is a complex, multichain enzyme responsible for most of the replicative synthesis in bacteria. This DNA polymerase also exhibits 3' to 5' exonuclease activity.</text>
</comment>
<name>A0A7G7CMC7_9CORY</name>
<dbReference type="AlphaFoldDB" id="A0A7G7CMC7"/>
<evidence type="ECO:0000256" key="4">
    <source>
        <dbReference type="ARBA" id="ARBA00022705"/>
    </source>
</evidence>
<evidence type="ECO:0000256" key="3">
    <source>
        <dbReference type="ARBA" id="ARBA00022695"/>
    </source>
</evidence>
<keyword evidence="6 11" id="KW-0547">Nucleotide-binding</keyword>
<dbReference type="CDD" id="cd00009">
    <property type="entry name" value="AAA"/>
    <property type="match status" value="1"/>
</dbReference>